<evidence type="ECO:0000256" key="7">
    <source>
        <dbReference type="SAM" id="Phobius"/>
    </source>
</evidence>
<evidence type="ECO:0000256" key="1">
    <source>
        <dbReference type="ARBA" id="ARBA00002080"/>
    </source>
</evidence>
<dbReference type="AlphaFoldDB" id="A0A814LNF7"/>
<feature type="transmembrane region" description="Helical" evidence="7">
    <location>
        <begin position="7"/>
        <end position="27"/>
    </location>
</feature>
<evidence type="ECO:0000313" key="10">
    <source>
        <dbReference type="EMBL" id="CAF1449215.1"/>
    </source>
</evidence>
<sequence length="334" mass="39257">MADNKSLILTYIFSLIGGLFGVHHLYLGRTQHALVWFTTFGGFGQYLTSVFYGFITYYAFPDTWHKQSLLSLFIGCCTVFAIAVGTQMMGTIGPRQCSFMWPLLGAILGMPFIVWRSDLSPSFNIPAFLSSWIFEWKIEWNPTYFFNESAMKSNELHCSKLSKRKRRHFIKRCLIFGFGIIIFTSIFTTAIYQNLQVDIKGRRVRVKDVLIDFFKSQQFLLLYQQLLNVLRQLWSFYLKHGFKGIWTQIWMALDSESERQAFETLNISYDASQKTIETQCRTLSRQWHPDKHRNPKDKAKAEAIFMNIQQACDRLSNERKRRQLINTQKRENPY</sequence>
<evidence type="ECO:0000259" key="8">
    <source>
        <dbReference type="PROSITE" id="PS50076"/>
    </source>
</evidence>
<comment type="subcellular location">
    <subcellularLocation>
        <location evidence="2">Membrane</location>
        <topology evidence="2">Multi-pass membrane protein</topology>
    </subcellularLocation>
</comment>
<dbReference type="Pfam" id="PF05154">
    <property type="entry name" value="TM2"/>
    <property type="match status" value="1"/>
</dbReference>
<proteinExistence type="predicted"/>
<feature type="domain" description="J" evidence="8">
    <location>
        <begin position="260"/>
        <end position="329"/>
    </location>
</feature>
<evidence type="ECO:0000256" key="3">
    <source>
        <dbReference type="ARBA" id="ARBA00020945"/>
    </source>
</evidence>
<comment type="function">
    <text evidence="1">May function as a co-chaperone.</text>
</comment>
<feature type="transmembrane region" description="Helical" evidence="7">
    <location>
        <begin position="98"/>
        <end position="115"/>
    </location>
</feature>
<evidence type="ECO:0000313" key="12">
    <source>
        <dbReference type="Proteomes" id="UP000663877"/>
    </source>
</evidence>
<evidence type="ECO:0000313" key="9">
    <source>
        <dbReference type="EMBL" id="CAF1067577.1"/>
    </source>
</evidence>
<dbReference type="PROSITE" id="PS50076">
    <property type="entry name" value="DNAJ_2"/>
    <property type="match status" value="1"/>
</dbReference>
<evidence type="ECO:0000256" key="5">
    <source>
        <dbReference type="ARBA" id="ARBA00022989"/>
    </source>
</evidence>
<dbReference type="PANTHER" id="PTHR44733:SF1">
    <property type="entry name" value="DNAJ HOMOLOG SUBFAMILY C MEMBER 22"/>
    <property type="match status" value="1"/>
</dbReference>
<dbReference type="OrthoDB" id="10262359at2759"/>
<dbReference type="PRINTS" id="PR00625">
    <property type="entry name" value="JDOMAIN"/>
</dbReference>
<evidence type="ECO:0000313" key="11">
    <source>
        <dbReference type="Proteomes" id="UP000663832"/>
    </source>
</evidence>
<keyword evidence="4 7" id="KW-0812">Transmembrane</keyword>
<dbReference type="SMART" id="SM00271">
    <property type="entry name" value="DnaJ"/>
    <property type="match status" value="1"/>
</dbReference>
<keyword evidence="5 7" id="KW-1133">Transmembrane helix</keyword>
<dbReference type="InterPro" id="IPR001623">
    <property type="entry name" value="DnaJ_domain"/>
</dbReference>
<dbReference type="GO" id="GO:0016020">
    <property type="term" value="C:membrane"/>
    <property type="evidence" value="ECO:0007669"/>
    <property type="project" value="UniProtKB-SubCell"/>
</dbReference>
<feature type="transmembrane region" description="Helical" evidence="7">
    <location>
        <begin position="72"/>
        <end position="92"/>
    </location>
</feature>
<dbReference type="InterPro" id="IPR007829">
    <property type="entry name" value="TM2"/>
</dbReference>
<gene>
    <name evidence="9" type="ORF">BJG266_LOCUS19521</name>
    <name evidence="10" type="ORF">QVE165_LOCUS40175</name>
</gene>
<evidence type="ECO:0000256" key="4">
    <source>
        <dbReference type="ARBA" id="ARBA00022692"/>
    </source>
</evidence>
<dbReference type="Proteomes" id="UP000663877">
    <property type="component" value="Unassembled WGS sequence"/>
</dbReference>
<dbReference type="CDD" id="cd06257">
    <property type="entry name" value="DnaJ"/>
    <property type="match status" value="1"/>
</dbReference>
<accession>A0A814LNF7</accession>
<dbReference type="PANTHER" id="PTHR44733">
    <property type="entry name" value="DNAJ HOMOLOG SUBFAMILY C MEMBER 22"/>
    <property type="match status" value="1"/>
</dbReference>
<dbReference type="Pfam" id="PF00226">
    <property type="entry name" value="DnaJ"/>
    <property type="match status" value="1"/>
</dbReference>
<dbReference type="InterPro" id="IPR036869">
    <property type="entry name" value="J_dom_sf"/>
</dbReference>
<dbReference type="Proteomes" id="UP000663832">
    <property type="component" value="Unassembled WGS sequence"/>
</dbReference>
<feature type="transmembrane region" description="Helical" evidence="7">
    <location>
        <begin position="33"/>
        <end position="60"/>
    </location>
</feature>
<keyword evidence="11" id="KW-1185">Reference proteome</keyword>
<evidence type="ECO:0000256" key="2">
    <source>
        <dbReference type="ARBA" id="ARBA00004141"/>
    </source>
</evidence>
<evidence type="ECO:0000256" key="6">
    <source>
        <dbReference type="ARBA" id="ARBA00023136"/>
    </source>
</evidence>
<keyword evidence="6 7" id="KW-0472">Membrane</keyword>
<dbReference type="EMBL" id="CAJNOI010000105">
    <property type="protein sequence ID" value="CAF1067577.1"/>
    <property type="molecule type" value="Genomic_DNA"/>
</dbReference>
<reference evidence="9" key="1">
    <citation type="submission" date="2021-02" db="EMBL/GenBank/DDBJ databases">
        <authorList>
            <person name="Nowell W R."/>
        </authorList>
    </citation>
    <scope>NUCLEOTIDE SEQUENCE</scope>
</reference>
<dbReference type="Gene3D" id="1.10.287.110">
    <property type="entry name" value="DnaJ domain"/>
    <property type="match status" value="1"/>
</dbReference>
<feature type="transmembrane region" description="Helical" evidence="7">
    <location>
        <begin position="173"/>
        <end position="192"/>
    </location>
</feature>
<name>A0A814LNF7_9BILA</name>
<dbReference type="EMBL" id="CAJNOM010000457">
    <property type="protein sequence ID" value="CAF1449215.1"/>
    <property type="molecule type" value="Genomic_DNA"/>
</dbReference>
<protein>
    <recommendedName>
        <fullName evidence="3">DnaJ homolog subfamily C member 22</fullName>
    </recommendedName>
</protein>
<dbReference type="SUPFAM" id="SSF46565">
    <property type="entry name" value="Chaperone J-domain"/>
    <property type="match status" value="1"/>
</dbReference>
<comment type="caution">
    <text evidence="9">The sequence shown here is derived from an EMBL/GenBank/DDBJ whole genome shotgun (WGS) entry which is preliminary data.</text>
</comment>
<organism evidence="9 12">
    <name type="scientific">Adineta steineri</name>
    <dbReference type="NCBI Taxonomy" id="433720"/>
    <lineage>
        <taxon>Eukaryota</taxon>
        <taxon>Metazoa</taxon>
        <taxon>Spiralia</taxon>
        <taxon>Gnathifera</taxon>
        <taxon>Rotifera</taxon>
        <taxon>Eurotatoria</taxon>
        <taxon>Bdelloidea</taxon>
        <taxon>Adinetida</taxon>
        <taxon>Adinetidae</taxon>
        <taxon>Adineta</taxon>
    </lineage>
</organism>